<proteinExistence type="predicted"/>
<dbReference type="Proteomes" id="UP000004778">
    <property type="component" value="Unassembled WGS sequence"/>
</dbReference>
<sequence>MVGGSPFNTTTPQEEKSAVQLRVEAEFDALLDRLVAQDFPFLGACYGIGTLARHQGAVIDSRYAEEVDAPQITLTPQGLADPLCAGMTSPFRAFVAHNDAISVPPPGAVVLATSQACPIQMLRIKNNLYATLRGDLRR</sequence>
<keyword evidence="1" id="KW-0808">Transferase</keyword>
<dbReference type="InterPro" id="IPR029062">
    <property type="entry name" value="Class_I_gatase-like"/>
</dbReference>
<organism evidence="1 2">
    <name type="scientific">Actinomyces urogenitalis DSM 15434</name>
    <dbReference type="NCBI Taxonomy" id="525246"/>
    <lineage>
        <taxon>Bacteria</taxon>
        <taxon>Bacillati</taxon>
        <taxon>Actinomycetota</taxon>
        <taxon>Actinomycetes</taxon>
        <taxon>Actinomycetales</taxon>
        <taxon>Actinomycetaceae</taxon>
        <taxon>Actinomyces</taxon>
    </lineage>
</organism>
<name>C0W511_9ACTO</name>
<accession>C0W511</accession>
<protein>
    <submittedName>
        <fullName evidence="1">Glutamine amidotransferase, class-I family protein</fullName>
    </submittedName>
</protein>
<reference evidence="1 2" key="1">
    <citation type="submission" date="2009-01" db="EMBL/GenBank/DDBJ databases">
        <authorList>
            <person name="Qin X."/>
            <person name="Bachman B."/>
            <person name="Battles P."/>
            <person name="Bell A."/>
            <person name="Bess C."/>
            <person name="Bickham C."/>
            <person name="Chaboub L."/>
            <person name="Chen D."/>
            <person name="Coyle M."/>
            <person name="Deiros D.R."/>
            <person name="Dinh H."/>
            <person name="Forbes L."/>
            <person name="Fowler G."/>
            <person name="Francisco L."/>
            <person name="Fu Q."/>
            <person name="Gubbala S."/>
            <person name="Hale W."/>
            <person name="Han Y."/>
            <person name="Hemphill L."/>
            <person name="Highlander S.K."/>
            <person name="Hirani K."/>
            <person name="Hogues M."/>
            <person name="Jackson L."/>
            <person name="Jakkamsetti A."/>
            <person name="Javaid M."/>
            <person name="Jiang H."/>
            <person name="Korchina V."/>
            <person name="Kovar C."/>
            <person name="Lara F."/>
            <person name="Lee S."/>
            <person name="Mata R."/>
            <person name="Mathew T."/>
            <person name="Moen C."/>
            <person name="Morales K."/>
            <person name="Munidasa M."/>
            <person name="Nazareth L."/>
            <person name="Ngo R."/>
            <person name="Nguyen L."/>
            <person name="Okwuonu G."/>
            <person name="Ongeri F."/>
            <person name="Patil S."/>
            <person name="Petrosino J."/>
            <person name="Pham C."/>
            <person name="Pham P."/>
            <person name="Pu L.-L."/>
            <person name="Puazo M."/>
            <person name="Raj R."/>
            <person name="Reid J."/>
            <person name="Rouhana J."/>
            <person name="Saada N."/>
            <person name="Shang Y."/>
            <person name="Simmons D."/>
            <person name="Thornton R."/>
            <person name="Warren J."/>
            <person name="Weissenberger G."/>
            <person name="Zhang J."/>
            <person name="Zhang L."/>
            <person name="Zhou C."/>
            <person name="Zhu D."/>
            <person name="Muzny D."/>
            <person name="Worley K."/>
            <person name="Gibbs R."/>
        </authorList>
    </citation>
    <scope>NUCLEOTIDE SEQUENCE [LARGE SCALE GENOMIC DNA]</scope>
    <source>
        <strain evidence="1 2">DSM 15434</strain>
    </source>
</reference>
<evidence type="ECO:0000313" key="2">
    <source>
        <dbReference type="Proteomes" id="UP000004778"/>
    </source>
</evidence>
<dbReference type="GO" id="GO:0016740">
    <property type="term" value="F:transferase activity"/>
    <property type="evidence" value="ECO:0007669"/>
    <property type="project" value="UniProtKB-KW"/>
</dbReference>
<dbReference type="Gene3D" id="3.40.50.880">
    <property type="match status" value="1"/>
</dbReference>
<comment type="caution">
    <text evidence="1">The sequence shown here is derived from an EMBL/GenBank/DDBJ whole genome shotgun (WGS) entry which is preliminary data.</text>
</comment>
<dbReference type="HOGENOM" id="CLU_1850884_0_0_11"/>
<dbReference type="AlphaFoldDB" id="C0W511"/>
<gene>
    <name evidence="1" type="ORF">HMPREF0058_0955</name>
</gene>
<dbReference type="eggNOG" id="COG0518">
    <property type="taxonomic scope" value="Bacteria"/>
</dbReference>
<evidence type="ECO:0000313" key="1">
    <source>
        <dbReference type="EMBL" id="EEH66168.1"/>
    </source>
</evidence>
<dbReference type="STRING" id="103621.GCA_001067145_02012"/>
<keyword evidence="1" id="KW-0315">Glutamine amidotransferase</keyword>
<dbReference type="EMBL" id="ACFH01000061">
    <property type="protein sequence ID" value="EEH66168.1"/>
    <property type="molecule type" value="Genomic_DNA"/>
</dbReference>
<dbReference type="SUPFAM" id="SSF52317">
    <property type="entry name" value="Class I glutamine amidotransferase-like"/>
    <property type="match status" value="1"/>
</dbReference>
<keyword evidence="2" id="KW-1185">Reference proteome</keyword>